<dbReference type="Gene3D" id="3.10.450.50">
    <property type="match status" value="1"/>
</dbReference>
<feature type="domain" description="SnoaL-like" evidence="2">
    <location>
        <begin position="13"/>
        <end position="153"/>
    </location>
</feature>
<evidence type="ECO:0000313" key="4">
    <source>
        <dbReference type="Proteomes" id="UP000004699"/>
    </source>
</evidence>
<dbReference type="SUPFAM" id="SSF54427">
    <property type="entry name" value="NTF2-like"/>
    <property type="match status" value="1"/>
</dbReference>
<accession>B8KQF3</accession>
<dbReference type="HOGENOM" id="CLU_106738_0_0_6"/>
<name>B8KQF3_9GAMM</name>
<proteinExistence type="predicted"/>
<dbReference type="eggNOG" id="COG5517">
    <property type="taxonomic scope" value="Bacteria"/>
</dbReference>
<gene>
    <name evidence="3" type="ORF">NOR51B_2014</name>
</gene>
<evidence type="ECO:0000259" key="2">
    <source>
        <dbReference type="Pfam" id="PF13577"/>
    </source>
</evidence>
<sequence>MKPMDKVLQEYIAKQQIIEVTALYTRAIDRMDETLLRSVFHPGSQHNHFYQGPSSEPDRPAQGDDPGDFVRFAQDVLSTYSRTHHQLGNHLVEFESDTRARCECYFTAFHRMRPIGDPLAADNAFETEMDFFVAGRYLDRFELRDGQWKIVERYGMTDWMRIEPPASHGFAGIDPKTLSKQMPDDLLYTLASV</sequence>
<evidence type="ECO:0000313" key="3">
    <source>
        <dbReference type="EMBL" id="EED36066.1"/>
    </source>
</evidence>
<dbReference type="EMBL" id="DS999411">
    <property type="protein sequence ID" value="EED36066.1"/>
    <property type="molecule type" value="Genomic_DNA"/>
</dbReference>
<reference evidence="4" key="1">
    <citation type="journal article" date="2013" name="BMC Microbiol.">
        <title>Taxonomy and evolution of bacteriochlorophyll a-containing members of the OM60/NOR5 clade of marine gammaproteobacteria: description of Luminiphilus syltensis gen. nov., sp. nov., reclassification of Haliea rubra as Pseudohaliea rubra gen. nov., comb. nov., and emendation of Chromatocurvus halotolerans.</title>
        <authorList>
            <person name="Spring S."/>
            <person name="Riedel T."/>
            <person name="Sproer C."/>
            <person name="Yan S."/>
            <person name="Harder J."/>
            <person name="Fuchs B.M."/>
        </authorList>
    </citation>
    <scope>NUCLEOTIDE SEQUENCE [LARGE SCALE GENOMIC DNA]</scope>
    <source>
        <strain evidence="4">NOR51-B</strain>
    </source>
</reference>
<dbReference type="CDD" id="cd00531">
    <property type="entry name" value="NTF2_like"/>
    <property type="match status" value="1"/>
</dbReference>
<dbReference type="STRING" id="565045.NOR51B_2014"/>
<dbReference type="InterPro" id="IPR037401">
    <property type="entry name" value="SnoaL-like"/>
</dbReference>
<feature type="region of interest" description="Disordered" evidence="1">
    <location>
        <begin position="46"/>
        <end position="67"/>
    </location>
</feature>
<organism evidence="3 4">
    <name type="scientific">Luminiphilus syltensis NOR5-1B</name>
    <dbReference type="NCBI Taxonomy" id="565045"/>
    <lineage>
        <taxon>Bacteria</taxon>
        <taxon>Pseudomonadati</taxon>
        <taxon>Pseudomonadota</taxon>
        <taxon>Gammaproteobacteria</taxon>
        <taxon>Cellvibrionales</taxon>
        <taxon>Halieaceae</taxon>
        <taxon>Luminiphilus</taxon>
    </lineage>
</organism>
<dbReference type="InterPro" id="IPR032710">
    <property type="entry name" value="NTF2-like_dom_sf"/>
</dbReference>
<evidence type="ECO:0000256" key="1">
    <source>
        <dbReference type="SAM" id="MobiDB-lite"/>
    </source>
</evidence>
<dbReference type="Pfam" id="PF13577">
    <property type="entry name" value="SnoaL_4"/>
    <property type="match status" value="1"/>
</dbReference>
<keyword evidence="4" id="KW-1185">Reference proteome</keyword>
<protein>
    <submittedName>
        <fullName evidence="3">Y4vH</fullName>
    </submittedName>
</protein>
<dbReference type="Proteomes" id="UP000004699">
    <property type="component" value="Unassembled WGS sequence"/>
</dbReference>
<dbReference type="AlphaFoldDB" id="B8KQF3"/>